<evidence type="ECO:0000313" key="2">
    <source>
        <dbReference type="Proteomes" id="UP001212326"/>
    </source>
</evidence>
<organism evidence="1 2">
    <name type="scientific">Streptomyces camelliae</name>
    <dbReference type="NCBI Taxonomy" id="3004093"/>
    <lineage>
        <taxon>Bacteria</taxon>
        <taxon>Bacillati</taxon>
        <taxon>Actinomycetota</taxon>
        <taxon>Actinomycetes</taxon>
        <taxon>Kitasatosporales</taxon>
        <taxon>Streptomycetaceae</taxon>
        <taxon>Streptomyces</taxon>
    </lineage>
</organism>
<dbReference type="EMBL" id="CP115300">
    <property type="protein sequence ID" value="WBO65763.1"/>
    <property type="molecule type" value="Genomic_DNA"/>
</dbReference>
<accession>A0ABY7PBW2</accession>
<reference evidence="1 2" key="1">
    <citation type="submission" date="2022-12" db="EMBL/GenBank/DDBJ databases">
        <authorList>
            <person name="Mo P."/>
        </authorList>
    </citation>
    <scope>NUCLEOTIDE SEQUENCE [LARGE SCALE GENOMIC DNA]</scope>
    <source>
        <strain evidence="1 2">HUAS 2-6</strain>
    </source>
</reference>
<name>A0ABY7PBW2_9ACTN</name>
<proteinExistence type="predicted"/>
<gene>
    <name evidence="1" type="ORF">O1G22_24590</name>
</gene>
<protein>
    <recommendedName>
        <fullName evidence="3">VCBS repeat-containing protein</fullName>
    </recommendedName>
</protein>
<dbReference type="RefSeq" id="WP_270083300.1">
    <property type="nucleotide sequence ID" value="NZ_CP115300.1"/>
</dbReference>
<keyword evidence="2" id="KW-1185">Reference proteome</keyword>
<evidence type="ECO:0000313" key="1">
    <source>
        <dbReference type="EMBL" id="WBO65763.1"/>
    </source>
</evidence>
<dbReference type="Proteomes" id="UP001212326">
    <property type="component" value="Chromosome"/>
</dbReference>
<sequence>MGDGDGTADWNNWTIATTQLPTTGGGSSTAMFLWKKSTGELDLWKNLAADADSDGIPDLWTVSAGGSVTANLFTNLSSTAPATLARITETLATD</sequence>
<evidence type="ECO:0008006" key="3">
    <source>
        <dbReference type="Google" id="ProtNLM"/>
    </source>
</evidence>